<dbReference type="Pfam" id="PF00169">
    <property type="entry name" value="PH"/>
    <property type="match status" value="1"/>
</dbReference>
<dbReference type="InterPro" id="IPR011993">
    <property type="entry name" value="PH-like_dom_sf"/>
</dbReference>
<protein>
    <recommendedName>
        <fullName evidence="3">PH domain-containing protein</fullName>
    </recommendedName>
</protein>
<dbReference type="OrthoDB" id="294251at2759"/>
<dbReference type="EMBL" id="CAJPVJ010027167">
    <property type="protein sequence ID" value="CAG2179434.1"/>
    <property type="molecule type" value="Genomic_DNA"/>
</dbReference>
<gene>
    <name evidence="4" type="ORF">ONB1V03_LOCUS18858</name>
</gene>
<feature type="compositionally biased region" description="Low complexity" evidence="2">
    <location>
        <begin position="187"/>
        <end position="204"/>
    </location>
</feature>
<evidence type="ECO:0000313" key="5">
    <source>
        <dbReference type="Proteomes" id="UP000728032"/>
    </source>
</evidence>
<dbReference type="Proteomes" id="UP000728032">
    <property type="component" value="Unassembled WGS sequence"/>
</dbReference>
<evidence type="ECO:0000313" key="4">
    <source>
        <dbReference type="EMBL" id="CAD7662298.1"/>
    </source>
</evidence>
<feature type="region of interest" description="Disordered" evidence="2">
    <location>
        <begin position="184"/>
        <end position="220"/>
    </location>
</feature>
<proteinExistence type="predicted"/>
<feature type="domain" description="PH" evidence="3">
    <location>
        <begin position="43"/>
        <end position="137"/>
    </location>
</feature>
<organism evidence="4">
    <name type="scientific">Oppiella nova</name>
    <dbReference type="NCBI Taxonomy" id="334625"/>
    <lineage>
        <taxon>Eukaryota</taxon>
        <taxon>Metazoa</taxon>
        <taxon>Ecdysozoa</taxon>
        <taxon>Arthropoda</taxon>
        <taxon>Chelicerata</taxon>
        <taxon>Arachnida</taxon>
        <taxon>Acari</taxon>
        <taxon>Acariformes</taxon>
        <taxon>Sarcoptiformes</taxon>
        <taxon>Oribatida</taxon>
        <taxon>Brachypylina</taxon>
        <taxon>Oppioidea</taxon>
        <taxon>Oppiidae</taxon>
        <taxon>Oppiella</taxon>
    </lineage>
</organism>
<dbReference type="Gene3D" id="2.30.29.30">
    <property type="entry name" value="Pleckstrin-homology domain (PH domain)/Phosphotyrosine-binding domain (PTB)"/>
    <property type="match status" value="1"/>
</dbReference>
<feature type="coiled-coil region" evidence="1">
    <location>
        <begin position="430"/>
        <end position="464"/>
    </location>
</feature>
<feature type="coiled-coil region" evidence="1">
    <location>
        <begin position="343"/>
        <end position="384"/>
    </location>
</feature>
<feature type="non-terminal residue" evidence="4">
    <location>
        <position position="1"/>
    </location>
</feature>
<dbReference type="AlphaFoldDB" id="A0A7R9ML69"/>
<dbReference type="EMBL" id="OC941992">
    <property type="protein sequence ID" value="CAD7662298.1"/>
    <property type="molecule type" value="Genomic_DNA"/>
</dbReference>
<evidence type="ECO:0000256" key="1">
    <source>
        <dbReference type="SAM" id="Coils"/>
    </source>
</evidence>
<sequence length="466" mass="52644">MDTTTDTTRQSADGLRDSACRPGNQLPLIASSGDELMATDGGDDPLEGYLHKLSSRGPLRAMKKRWFVFNATNCVLYYYRTRDDLVPIGEVDIRRATLTIKTPTLFTIISVAKEVTLEAHDSQQCLHWLTRLQALRKKYIIGLANRFGVKLAVNHINQDISYDRKNDADIDGSRSVFYDQSVDNQMSESTHSSHSSKSWTQSSKCENNSMSPKETDSPSAKHKIFGSFVHKMKARNVDIPQQSSRRVDSISSPIRSLLKLSDRNSESFCGKCRVSEAQLVSLSDDLSAVEIELQASREAIRLLKKQLEIVGDEKKLLEDICRNGANMSANDLLTKLCQNNEELTDLRIKLRATEAREESLRSQNQTLKTELDKRNEELSVLQEMLKSRDEMYVSLTHQIYTLEAEKGEGFSPLPVANECGTESTATPKLIKVQTNELESLRDTVRAFETQNEFLNKEIVELNELRN</sequence>
<name>A0A7R9ML69_9ACAR</name>
<evidence type="ECO:0000256" key="2">
    <source>
        <dbReference type="SAM" id="MobiDB-lite"/>
    </source>
</evidence>
<dbReference type="SUPFAM" id="SSF57997">
    <property type="entry name" value="Tropomyosin"/>
    <property type="match status" value="1"/>
</dbReference>
<dbReference type="SMART" id="SM00233">
    <property type="entry name" value="PH"/>
    <property type="match status" value="1"/>
</dbReference>
<dbReference type="InterPro" id="IPR001849">
    <property type="entry name" value="PH_domain"/>
</dbReference>
<accession>A0A7R9ML69</accession>
<reference evidence="4" key="1">
    <citation type="submission" date="2020-11" db="EMBL/GenBank/DDBJ databases">
        <authorList>
            <person name="Tran Van P."/>
        </authorList>
    </citation>
    <scope>NUCLEOTIDE SEQUENCE</scope>
</reference>
<dbReference type="PROSITE" id="PS50003">
    <property type="entry name" value="PH_DOMAIN"/>
    <property type="match status" value="1"/>
</dbReference>
<keyword evidence="1" id="KW-0175">Coiled coil</keyword>
<dbReference type="SUPFAM" id="SSF50729">
    <property type="entry name" value="PH domain-like"/>
    <property type="match status" value="1"/>
</dbReference>
<keyword evidence="5" id="KW-1185">Reference proteome</keyword>
<evidence type="ECO:0000259" key="3">
    <source>
        <dbReference type="PROSITE" id="PS50003"/>
    </source>
</evidence>